<keyword evidence="3" id="KW-1185">Reference proteome</keyword>
<evidence type="ECO:0000313" key="3">
    <source>
        <dbReference type="Proteomes" id="UP000198778"/>
    </source>
</evidence>
<evidence type="ECO:0000256" key="1">
    <source>
        <dbReference type="ARBA" id="ARBA00022801"/>
    </source>
</evidence>
<name>A0A1H0EUJ5_9BACI</name>
<dbReference type="GO" id="GO:0016787">
    <property type="term" value="F:hydrolase activity"/>
    <property type="evidence" value="ECO:0007669"/>
    <property type="project" value="UniProtKB-KW"/>
</dbReference>
<dbReference type="EMBL" id="FNIL01000004">
    <property type="protein sequence ID" value="SDN86117.1"/>
    <property type="molecule type" value="Genomic_DNA"/>
</dbReference>
<dbReference type="STRING" id="745820.SAMN04488053_10477"/>
<dbReference type="InterPro" id="IPR050798">
    <property type="entry name" value="YhaM_exoribonuc/phosphodiest"/>
</dbReference>
<accession>A0A1H0EUJ5</accession>
<dbReference type="OrthoDB" id="9778453at2"/>
<protein>
    <submittedName>
        <fullName evidence="2">3'-5' exoribonuclease</fullName>
    </submittedName>
</protein>
<dbReference type="Gene3D" id="1.10.3210.10">
    <property type="entry name" value="Hypothetical protein af1432"/>
    <property type="match status" value="1"/>
</dbReference>
<reference evidence="3" key="1">
    <citation type="submission" date="2016-10" db="EMBL/GenBank/DDBJ databases">
        <authorList>
            <person name="Varghese N."/>
            <person name="Submissions S."/>
        </authorList>
    </citation>
    <scope>NUCLEOTIDE SEQUENCE [LARGE SCALE GENOMIC DNA]</scope>
    <source>
        <strain evidence="3">CGMCC 1.10369</strain>
    </source>
</reference>
<organism evidence="2 3">
    <name type="scientific">Alkalicoccus daliensis</name>
    <dbReference type="NCBI Taxonomy" id="745820"/>
    <lineage>
        <taxon>Bacteria</taxon>
        <taxon>Bacillati</taxon>
        <taxon>Bacillota</taxon>
        <taxon>Bacilli</taxon>
        <taxon>Bacillales</taxon>
        <taxon>Bacillaceae</taxon>
        <taxon>Alkalicoccus</taxon>
    </lineage>
</organism>
<dbReference type="SUPFAM" id="SSF109604">
    <property type="entry name" value="HD-domain/PDEase-like"/>
    <property type="match status" value="1"/>
</dbReference>
<evidence type="ECO:0000313" key="2">
    <source>
        <dbReference type="EMBL" id="SDN86117.1"/>
    </source>
</evidence>
<gene>
    <name evidence="2" type="ORF">SAMN04488053_10477</name>
</gene>
<dbReference type="RefSeq" id="WP_090842517.1">
    <property type="nucleotide sequence ID" value="NZ_FNIL01000004.1"/>
</dbReference>
<sequence length="328" mass="37004">MAIDDLTFLDQPNQQFQGFGFIRSAKLAQTKKGDPFYNLTVAKGKKEIPTKVWNDQIAGREEEVKEILQEGRVIYLEGETSSYQDQLQMTARAFRAVTEEEANLADFLEMAPEPIEDLQAELESYISQIVDPLLEEIVSSIYTRYKKPFSNYPAATHNHHSFIGGLLYHTVCMIRLGLDVSARYPSINKDFIIGGITLHDASKVIEYTNHIAPQYSVPGEFIGHVSMSSMLVDREVQKILAGRGEKAQLTKLEQEAVYQLQHCILSHHGRLEWGSPVEPKTLEAHIIHLIDMIDSRVNMIERGLADAPEGAFTKVFPLGKLYKPANDE</sequence>
<proteinExistence type="predicted"/>
<dbReference type="AlphaFoldDB" id="A0A1H0EUJ5"/>
<dbReference type="GO" id="GO:0031125">
    <property type="term" value="P:rRNA 3'-end processing"/>
    <property type="evidence" value="ECO:0007669"/>
    <property type="project" value="TreeGrafter"/>
</dbReference>
<dbReference type="PANTHER" id="PTHR37294">
    <property type="entry name" value="3'-5' EXORIBONUCLEASE YHAM"/>
    <property type="match status" value="1"/>
</dbReference>
<dbReference type="Proteomes" id="UP000198778">
    <property type="component" value="Unassembled WGS sequence"/>
</dbReference>
<keyword evidence="1" id="KW-0378">Hydrolase</keyword>
<dbReference type="PANTHER" id="PTHR37294:SF1">
    <property type="entry name" value="3'-5' EXORIBONUCLEASE YHAM"/>
    <property type="match status" value="1"/>
</dbReference>